<comment type="caution">
    <text evidence="3">The sequence shown here is derived from an EMBL/GenBank/DDBJ whole genome shotgun (WGS) entry which is preliminary data.</text>
</comment>
<evidence type="ECO:0000259" key="2">
    <source>
        <dbReference type="PROSITE" id="PS51767"/>
    </source>
</evidence>
<dbReference type="InterPro" id="IPR001461">
    <property type="entry name" value="Aspartic_peptidase_A1"/>
</dbReference>
<reference evidence="3" key="1">
    <citation type="submission" date="2021-03" db="EMBL/GenBank/DDBJ databases">
        <title>Evolutionary innovations through gain and loss of genes in the ectomycorrhizal Boletales.</title>
        <authorList>
            <person name="Wu G."/>
            <person name="Miyauchi S."/>
            <person name="Morin E."/>
            <person name="Yang Z.-L."/>
            <person name="Xu J."/>
            <person name="Martin F.M."/>
        </authorList>
    </citation>
    <scope>NUCLEOTIDE SEQUENCE</scope>
    <source>
        <strain evidence="3">BR01</strain>
    </source>
</reference>
<dbReference type="InterPro" id="IPR034164">
    <property type="entry name" value="Pepsin-like_dom"/>
</dbReference>
<organism evidence="3 4">
    <name type="scientific">Boletus reticuloceps</name>
    <dbReference type="NCBI Taxonomy" id="495285"/>
    <lineage>
        <taxon>Eukaryota</taxon>
        <taxon>Fungi</taxon>
        <taxon>Dikarya</taxon>
        <taxon>Basidiomycota</taxon>
        <taxon>Agaricomycotina</taxon>
        <taxon>Agaricomycetes</taxon>
        <taxon>Agaricomycetidae</taxon>
        <taxon>Boletales</taxon>
        <taxon>Boletineae</taxon>
        <taxon>Boletaceae</taxon>
        <taxon>Boletoideae</taxon>
        <taxon>Boletus</taxon>
    </lineage>
</organism>
<protein>
    <submittedName>
        <fullName evidence="3">Aspartic peptidase domain-containing protein</fullName>
    </submittedName>
</protein>
<dbReference type="Pfam" id="PF00026">
    <property type="entry name" value="Asp"/>
    <property type="match status" value="1"/>
</dbReference>
<feature type="domain" description="Peptidase A1" evidence="2">
    <location>
        <begin position="1"/>
        <end position="316"/>
    </location>
</feature>
<dbReference type="Gene3D" id="2.40.70.10">
    <property type="entry name" value="Acid Proteases"/>
    <property type="match status" value="2"/>
</dbReference>
<proteinExistence type="inferred from homology"/>
<dbReference type="OrthoDB" id="771136at2759"/>
<keyword evidence="4" id="KW-1185">Reference proteome</keyword>
<dbReference type="InterPro" id="IPR033121">
    <property type="entry name" value="PEPTIDASE_A1"/>
</dbReference>
<dbReference type="CDD" id="cd05471">
    <property type="entry name" value="pepsin_like"/>
    <property type="match status" value="1"/>
</dbReference>
<dbReference type="GO" id="GO:0006508">
    <property type="term" value="P:proteolysis"/>
    <property type="evidence" value="ECO:0007669"/>
    <property type="project" value="InterPro"/>
</dbReference>
<evidence type="ECO:0000313" key="4">
    <source>
        <dbReference type="Proteomes" id="UP000683000"/>
    </source>
</evidence>
<dbReference type="SUPFAM" id="SSF50630">
    <property type="entry name" value="Acid proteases"/>
    <property type="match status" value="1"/>
</dbReference>
<dbReference type="PANTHER" id="PTHR47966">
    <property type="entry name" value="BETA-SITE APP-CLEAVING ENZYME, ISOFORM A-RELATED"/>
    <property type="match status" value="1"/>
</dbReference>
<dbReference type="PROSITE" id="PS51767">
    <property type="entry name" value="PEPTIDASE_A1"/>
    <property type="match status" value="1"/>
</dbReference>
<dbReference type="InterPro" id="IPR021109">
    <property type="entry name" value="Peptidase_aspartic_dom_sf"/>
</dbReference>
<dbReference type="Proteomes" id="UP000683000">
    <property type="component" value="Unassembled WGS sequence"/>
</dbReference>
<gene>
    <name evidence="3" type="ORF">JVT61DRAFT_3190</name>
</gene>
<dbReference type="EMBL" id="JAGFBS010000014">
    <property type="protein sequence ID" value="KAG6375622.1"/>
    <property type="molecule type" value="Genomic_DNA"/>
</dbReference>
<evidence type="ECO:0000313" key="3">
    <source>
        <dbReference type="EMBL" id="KAG6375622.1"/>
    </source>
</evidence>
<comment type="similarity">
    <text evidence="1">Belongs to the peptidase A1 family.</text>
</comment>
<dbReference type="GO" id="GO:0004190">
    <property type="term" value="F:aspartic-type endopeptidase activity"/>
    <property type="evidence" value="ECO:0007669"/>
    <property type="project" value="InterPro"/>
</dbReference>
<accession>A0A8I2YRT5</accession>
<name>A0A8I2YRT5_9AGAM</name>
<evidence type="ECO:0000256" key="1">
    <source>
        <dbReference type="ARBA" id="ARBA00007447"/>
    </source>
</evidence>
<dbReference type="PANTHER" id="PTHR47966:SF6">
    <property type="entry name" value="PEPTIDASE A1 DOMAIN-CONTAINING PROTEIN"/>
    <property type="match status" value="1"/>
</dbReference>
<sequence length="342" mass="36533">MHLGSSDLWVASTACTTCTSGAPLFDPSKSSTSKNLNSTLHISYASGNVSSAQVFEDTVTFGGFTLPNQRLLATQPMPADAWLRDDLSGLMGLAFQSISILQTPPFWQAIDDRHLLANLVFGIFLERHTGVNQVDNGTTAPGGTLTLGGTNASLYTGNIEFIDMPKGTSPSHWFQQVQTVTVQGKSISVPSNNGLAVIDTGITFIASSIAQEIWANVPGSVALTGLYKSMYAYPCATDVTIAISFGGTNWAINPADLNFGTIDLGTGQMCVGGIFDLYNTSTPPIRDSDVDHRGRVSQERVLCVSSGSACRRVCATRERAGKLGCVLLGFFQRCEWLDIERA</sequence>
<dbReference type="AlphaFoldDB" id="A0A8I2YRT5"/>